<dbReference type="EMBL" id="JALIEB010000006">
    <property type="protein sequence ID" value="MCV3271935.1"/>
    <property type="molecule type" value="Genomic_DNA"/>
</dbReference>
<accession>A0ABT3BEF1</accession>
<gene>
    <name evidence="1" type="ORF">MUB52_10890</name>
</gene>
<organism evidence="1 2">
    <name type="scientific">Roseobacter sinensis</name>
    <dbReference type="NCBI Taxonomy" id="2931391"/>
    <lineage>
        <taxon>Bacteria</taxon>
        <taxon>Pseudomonadati</taxon>
        <taxon>Pseudomonadota</taxon>
        <taxon>Alphaproteobacteria</taxon>
        <taxon>Rhodobacterales</taxon>
        <taxon>Roseobacteraceae</taxon>
        <taxon>Roseobacter</taxon>
    </lineage>
</organism>
<sequence length="226" mass="25026">MNDPSTAVAPLPSDLSDRVLTFNLVVKDDQTILIRSSEVLGRGFRNRVSFQTLDSIDDVLVPRLAHALHRSMASIPEGSQVLSLPDFLVELPGLVLSGAHILVMDVKDGVRNAIFRFKEFMGALNNAFTQNIGLQEPYANHAERLATNVLADICLPLLNMCHDLEYARVDAKERLPRGFAERAREFEFQTELLKRFIFNAGIGHAQPTQMHLSADTAPKPLGLPDA</sequence>
<dbReference type="Proteomes" id="UP001208690">
    <property type="component" value="Unassembled WGS sequence"/>
</dbReference>
<proteinExistence type="predicted"/>
<reference evidence="1 2" key="1">
    <citation type="submission" date="2022-04" db="EMBL/GenBank/DDBJ databases">
        <title>Roseobacter sp. WL0113 is a bacterium isolated from neritic sediment.</title>
        <authorList>
            <person name="Wang L."/>
            <person name="He W."/>
            <person name="Zhang D.-F."/>
        </authorList>
    </citation>
    <scope>NUCLEOTIDE SEQUENCE [LARGE SCALE GENOMIC DNA]</scope>
    <source>
        <strain evidence="1 2">WL0113</strain>
    </source>
</reference>
<dbReference type="RefSeq" id="WP_263844262.1">
    <property type="nucleotide sequence ID" value="NZ_JALIEB010000006.1"/>
</dbReference>
<name>A0ABT3BEF1_9RHOB</name>
<comment type="caution">
    <text evidence="1">The sequence shown here is derived from an EMBL/GenBank/DDBJ whole genome shotgun (WGS) entry which is preliminary data.</text>
</comment>
<keyword evidence="2" id="KW-1185">Reference proteome</keyword>
<evidence type="ECO:0000313" key="1">
    <source>
        <dbReference type="EMBL" id="MCV3271935.1"/>
    </source>
</evidence>
<evidence type="ECO:0000313" key="2">
    <source>
        <dbReference type="Proteomes" id="UP001208690"/>
    </source>
</evidence>
<protein>
    <submittedName>
        <fullName evidence="1">Uncharacterized protein</fullName>
    </submittedName>
</protein>